<dbReference type="AlphaFoldDB" id="A0A060I8T4"/>
<dbReference type="InterPro" id="IPR023922">
    <property type="entry name" value="S04_starv_induced_SfnB"/>
</dbReference>
<keyword evidence="1" id="KW-0285">Flavoprotein</keyword>
<evidence type="ECO:0000313" key="8">
    <source>
        <dbReference type="Proteomes" id="UP000027180"/>
    </source>
</evidence>
<gene>
    <name evidence="7" type="ORF">IE4771_PC00121</name>
</gene>
<accession>A0A060I8T4</accession>
<dbReference type="HOGENOM" id="CLU_018204_10_0_5"/>
<dbReference type="NCBIfam" id="TIGR04022">
    <property type="entry name" value="sulfur_SfnB"/>
    <property type="match status" value="1"/>
</dbReference>
<evidence type="ECO:0000256" key="3">
    <source>
        <dbReference type="ARBA" id="ARBA00049661"/>
    </source>
</evidence>
<evidence type="ECO:0000256" key="1">
    <source>
        <dbReference type="ARBA" id="ARBA00022630"/>
    </source>
</evidence>
<dbReference type="InterPro" id="IPR006091">
    <property type="entry name" value="Acyl-CoA_Oxase/DH_mid-dom"/>
</dbReference>
<dbReference type="OrthoDB" id="6184213at2"/>
<dbReference type="InterPro" id="IPR013107">
    <property type="entry name" value="Acyl-CoA_DH_C"/>
</dbReference>
<dbReference type="Gene3D" id="1.20.140.10">
    <property type="entry name" value="Butyryl-CoA Dehydrogenase, subunit A, domain 3"/>
    <property type="match status" value="1"/>
</dbReference>
<dbReference type="GO" id="GO:0033539">
    <property type="term" value="P:fatty acid beta-oxidation using acyl-CoA dehydrogenase"/>
    <property type="evidence" value="ECO:0007669"/>
    <property type="project" value="TreeGrafter"/>
</dbReference>
<dbReference type="PANTHER" id="PTHR48083:SF19">
    <property type="entry name" value="FLAVIN-DEPENDENT MONOOXYGENASE, OXYGENASE SUBUNIT HSAA"/>
    <property type="match status" value="1"/>
</dbReference>
<reference evidence="7 8" key="1">
    <citation type="submission" date="2013-12" db="EMBL/GenBank/DDBJ databases">
        <title>Complete genome sequence of Rhizobium etli bv. mimosae IE4771.</title>
        <authorList>
            <person name="Bustos P."/>
            <person name="Santamaria R.I."/>
            <person name="Lozano L."/>
            <person name="Ormeno-Orrillo E."/>
            <person name="Rogel M.A."/>
            <person name="Romero D."/>
            <person name="Cevallos M.A."/>
            <person name="Martinez-Romero E."/>
            <person name="Gonzalez V."/>
        </authorList>
    </citation>
    <scope>NUCLEOTIDE SEQUENCE [LARGE SCALE GENOMIC DNA]</scope>
    <source>
        <strain evidence="7 8">IE4771</strain>
        <plasmid evidence="8">Plasmid pRetIE4771c</plasmid>
    </source>
</reference>
<comment type="similarity">
    <text evidence="3">Belongs to the HpaH/HsaA monooxygenase family.</text>
</comment>
<feature type="domain" description="Acyl-CoA dehydrogenase/oxidase N-terminal" evidence="5">
    <location>
        <begin position="53"/>
        <end position="143"/>
    </location>
</feature>
<dbReference type="Pfam" id="PF08028">
    <property type="entry name" value="Acyl-CoA_dh_2"/>
    <property type="match status" value="1"/>
</dbReference>
<dbReference type="SUPFAM" id="SSF47203">
    <property type="entry name" value="Acyl-CoA dehydrogenase C-terminal domain-like"/>
    <property type="match status" value="1"/>
</dbReference>
<dbReference type="GO" id="GO:0050660">
    <property type="term" value="F:flavin adenine dinucleotide binding"/>
    <property type="evidence" value="ECO:0007669"/>
    <property type="project" value="InterPro"/>
</dbReference>
<dbReference type="GO" id="GO:0016712">
    <property type="term" value="F:oxidoreductase activity, acting on paired donors, with incorporation or reduction of molecular oxygen, reduced flavin or flavoprotein as one donor, and incorporation of one atom of oxygen"/>
    <property type="evidence" value="ECO:0007669"/>
    <property type="project" value="TreeGrafter"/>
</dbReference>
<dbReference type="InterPro" id="IPR046373">
    <property type="entry name" value="Acyl-CoA_Oxase/DH_mid-dom_sf"/>
</dbReference>
<dbReference type="GO" id="GO:0003995">
    <property type="term" value="F:acyl-CoA dehydrogenase activity"/>
    <property type="evidence" value="ECO:0007669"/>
    <property type="project" value="TreeGrafter"/>
</dbReference>
<dbReference type="PANTHER" id="PTHR48083">
    <property type="entry name" value="MEDIUM-CHAIN SPECIFIC ACYL-COA DEHYDROGENASE, MITOCHONDRIAL-RELATED"/>
    <property type="match status" value="1"/>
</dbReference>
<dbReference type="Gene3D" id="2.40.110.10">
    <property type="entry name" value="Butyryl-CoA Dehydrogenase, subunit A, domain 2"/>
    <property type="match status" value="1"/>
</dbReference>
<keyword evidence="7" id="KW-0614">Plasmid</keyword>
<dbReference type="SUPFAM" id="SSF56645">
    <property type="entry name" value="Acyl-CoA dehydrogenase NM domain-like"/>
    <property type="match status" value="1"/>
</dbReference>
<dbReference type="InterPro" id="IPR037069">
    <property type="entry name" value="AcylCoA_DH/ox_N_sf"/>
</dbReference>
<name>A0A060I8T4_RHIET</name>
<dbReference type="InterPro" id="IPR036250">
    <property type="entry name" value="AcylCo_DH-like_C"/>
</dbReference>
<dbReference type="PIRSF" id="PIRSF016578">
    <property type="entry name" value="HsaA"/>
    <property type="match status" value="1"/>
</dbReference>
<evidence type="ECO:0000259" key="4">
    <source>
        <dbReference type="Pfam" id="PF02770"/>
    </source>
</evidence>
<dbReference type="InterPro" id="IPR009100">
    <property type="entry name" value="AcylCoA_DH/oxidase_NM_dom_sf"/>
</dbReference>
<dbReference type="Pfam" id="PF02770">
    <property type="entry name" value="Acyl-CoA_dh_M"/>
    <property type="match status" value="1"/>
</dbReference>
<dbReference type="Gene3D" id="1.10.540.10">
    <property type="entry name" value="Acyl-CoA dehydrogenase/oxidase, N-terminal domain"/>
    <property type="match status" value="1"/>
</dbReference>
<dbReference type="EMBL" id="CP006989">
    <property type="protein sequence ID" value="AIC30247.1"/>
    <property type="molecule type" value="Genomic_DNA"/>
</dbReference>
<keyword evidence="2" id="KW-0560">Oxidoreductase</keyword>
<feature type="domain" description="Acyl-CoA oxidase/dehydrogenase middle" evidence="4">
    <location>
        <begin position="150"/>
        <end position="236"/>
    </location>
</feature>
<dbReference type="KEGG" id="rei:IE4771_PC00121"/>
<evidence type="ECO:0000259" key="5">
    <source>
        <dbReference type="Pfam" id="PF02771"/>
    </source>
</evidence>
<organism evidence="7 8">
    <name type="scientific">Rhizobium etli bv. mimosae str. IE4771</name>
    <dbReference type="NCBI Taxonomy" id="1432050"/>
    <lineage>
        <taxon>Bacteria</taxon>
        <taxon>Pseudomonadati</taxon>
        <taxon>Pseudomonadota</taxon>
        <taxon>Alphaproteobacteria</taxon>
        <taxon>Hyphomicrobiales</taxon>
        <taxon>Rhizobiaceae</taxon>
        <taxon>Rhizobium/Agrobacterium group</taxon>
        <taxon>Rhizobium</taxon>
    </lineage>
</organism>
<dbReference type="Pfam" id="PF02771">
    <property type="entry name" value="Acyl-CoA_dh_N"/>
    <property type="match status" value="1"/>
</dbReference>
<dbReference type="GO" id="GO:0005737">
    <property type="term" value="C:cytoplasm"/>
    <property type="evidence" value="ECO:0007669"/>
    <property type="project" value="TreeGrafter"/>
</dbReference>
<evidence type="ECO:0000259" key="6">
    <source>
        <dbReference type="Pfam" id="PF08028"/>
    </source>
</evidence>
<evidence type="ECO:0000313" key="7">
    <source>
        <dbReference type="EMBL" id="AIC30247.1"/>
    </source>
</evidence>
<proteinExistence type="inferred from homology"/>
<dbReference type="InterPro" id="IPR050741">
    <property type="entry name" value="Acyl-CoA_dehydrogenase"/>
</dbReference>
<dbReference type="RefSeq" id="WP_040140991.1">
    <property type="nucleotide sequence ID" value="NZ_CP006989.1"/>
</dbReference>
<protein>
    <submittedName>
        <fullName evidence="7">Sulfur acquisition oxidoreductase SfnB family protein</fullName>
    </submittedName>
</protein>
<evidence type="ECO:0000256" key="2">
    <source>
        <dbReference type="ARBA" id="ARBA00023002"/>
    </source>
</evidence>
<dbReference type="InterPro" id="IPR013786">
    <property type="entry name" value="AcylCoA_DH/ox_N"/>
</dbReference>
<sequence>MSTNDRKLHREAALTAGRPAPHIAARRSLAHVIRDDAEAIRIAKDLALEFAVGAPQRDRERRLPLAEIDRFSQTGLWAISIPKEYGGAGVSAVTLAEVTAIISAADSSIGQIPQNHFYMVEALRLAGSEEQKQHYFRRVLEGDRLGNAFTEIGTKTPVDFKTHFAERNGKLYLNGQKFYATGSLFAHIVVAVAKGPNGRVHLVFIDRATPGLGFVDDWSSFGQRSTGSGTVTFDDVEVTPFQIVDHDGSFEQPTPMGPFAQIIHAAVQVGIARGALAETISYVRAHARPFFELTIEHGYEDPHTIHGVGDVAIRVHAADALLARAGRIVDRATAEPTAASVAQASIAVAEVKALGTEVAQLAATKLIEFGGARSTLESYGLDRFWRNARTHSLHDPVRWKYHHIGNFYLNGILPPRHGAL</sequence>
<feature type="domain" description="Acyl-CoA dehydrogenase C-terminal" evidence="6">
    <location>
        <begin position="262"/>
        <end position="395"/>
    </location>
</feature>
<geneLocation type="plasmid" evidence="7 8">
    <name>pRetIE4771c</name>
</geneLocation>
<dbReference type="Proteomes" id="UP000027180">
    <property type="component" value="Plasmid pRetIE4771c"/>
</dbReference>